<feature type="transmembrane region" description="Helical" evidence="4">
    <location>
        <begin position="249"/>
        <end position="269"/>
    </location>
</feature>
<dbReference type="PANTHER" id="PTHR24421">
    <property type="entry name" value="NITRATE/NITRITE SENSOR PROTEIN NARX-RELATED"/>
    <property type="match status" value="1"/>
</dbReference>
<comment type="caution">
    <text evidence="6">The sequence shown here is derived from an EMBL/GenBank/DDBJ whole genome shotgun (WGS) entry which is preliminary data.</text>
</comment>
<sequence length="771" mass="89425">MSLSILGGLDGAGQWMKIKYSSFLFTIISYTLVIVYMLSISFRFPLIGIEVEIVHNGWVIKNFTYPEWANLNDVEKGETILEVDNKEIETGKDTKEYMIRSANSILLEDSQGNLKTIQIKYSELPYQFLHAFIIPLVYFFINLTLSIYLYTYKRKTFQSLGIFILFILTVSLTYSSVGASTRLDSLGIFIISNGLILSLILLIHFLCNYLKSLSIHFTFIVNKIVLYGFTCIVGILTLCEMVDPLIRPFNTILILVIFCVLILYAIFIMGMSYIRYRKQQFLLLFLCLIVPFLPFVLLYVLPILLFKQFIISSSVCALFLLVIPISLLLVQFPERLFDLDYQISKIRNYSLFSLTLAALICTGIYLTIHIYLMDLLYIFLFVFILLVVALYIKEKIDYANRKLLYSPKGDYIHVVHKTIERIIKVTTVEELLERFTEELSQQLSVSDITIYIYSTVDGTVIKNDLPSVPVFNTDTIEKISLGEIKKIGDLYIGCLHETLDKKYILTIEDKGKIYLKREELLCLELLIMYISNFIENTQLVEDLIYQLNTFQKTGKPYPPWLRKFVWIKLENEKYQLAQELHDTILQEQIHLIREIDKFQDKQVQKEIQQLIQQHRENLVELNHQLRYYCGKLKPPLLEKQGLKAALNKLFAETDQRADFAMILEIEDVELANADYPLLIYRTVQELLNNAIKHSQATYVKIQLISTLYGFELVYLDNGVGCDLSESERKNSMGLQGIIERVYAYNGFIQIESAPDEGMRVHIKIEEGVTYD</sequence>
<keyword evidence="4" id="KW-0472">Membrane</keyword>
<gene>
    <name evidence="6" type="ORF">SAMN02787113_01594</name>
</gene>
<dbReference type="Gene3D" id="3.30.565.10">
    <property type="entry name" value="Histidine kinase-like ATPase, C-terminal domain"/>
    <property type="match status" value="1"/>
</dbReference>
<evidence type="ECO:0000256" key="1">
    <source>
        <dbReference type="ARBA" id="ARBA00022679"/>
    </source>
</evidence>
<dbReference type="InterPro" id="IPR036890">
    <property type="entry name" value="HATPase_C_sf"/>
</dbReference>
<evidence type="ECO:0000256" key="3">
    <source>
        <dbReference type="ARBA" id="ARBA00023012"/>
    </source>
</evidence>
<evidence type="ECO:0000256" key="4">
    <source>
        <dbReference type="SAM" id="Phobius"/>
    </source>
</evidence>
<dbReference type="EMBL" id="FOEL01000004">
    <property type="protein sequence ID" value="SEQ36636.1"/>
    <property type="molecule type" value="Genomic_DNA"/>
</dbReference>
<dbReference type="InterPro" id="IPR050482">
    <property type="entry name" value="Sensor_HK_TwoCompSys"/>
</dbReference>
<feature type="transmembrane region" description="Helical" evidence="4">
    <location>
        <begin position="219"/>
        <end position="237"/>
    </location>
</feature>
<dbReference type="InterPro" id="IPR003594">
    <property type="entry name" value="HATPase_dom"/>
</dbReference>
<feature type="transmembrane region" description="Helical" evidence="4">
    <location>
        <begin position="20"/>
        <end position="42"/>
    </location>
</feature>
<feature type="transmembrane region" description="Helical" evidence="4">
    <location>
        <begin position="281"/>
        <end position="303"/>
    </location>
</feature>
<dbReference type="PANTHER" id="PTHR24421:SF60">
    <property type="entry name" value="SENSOR HISTIDINE KINASE COMP"/>
    <property type="match status" value="1"/>
</dbReference>
<dbReference type="AlphaFoldDB" id="A0A1H9FFD4"/>
<feature type="transmembrane region" description="Helical" evidence="4">
    <location>
        <begin position="375"/>
        <end position="392"/>
    </location>
</feature>
<keyword evidence="4" id="KW-0812">Transmembrane</keyword>
<feature type="transmembrane region" description="Helical" evidence="4">
    <location>
        <begin position="309"/>
        <end position="330"/>
    </location>
</feature>
<dbReference type="CDD" id="cd16917">
    <property type="entry name" value="HATPase_UhpB-NarQ-NarX-like"/>
    <property type="match status" value="1"/>
</dbReference>
<feature type="transmembrane region" description="Helical" evidence="4">
    <location>
        <begin position="351"/>
        <end position="369"/>
    </location>
</feature>
<feature type="transmembrane region" description="Helical" evidence="4">
    <location>
        <begin position="128"/>
        <end position="150"/>
    </location>
</feature>
<feature type="transmembrane region" description="Helical" evidence="4">
    <location>
        <begin position="157"/>
        <end position="174"/>
    </location>
</feature>
<dbReference type="GO" id="GO:0000160">
    <property type="term" value="P:phosphorelay signal transduction system"/>
    <property type="evidence" value="ECO:0007669"/>
    <property type="project" value="UniProtKB-KW"/>
</dbReference>
<organism evidence="6 7">
    <name type="scientific">Lysinibacillus fusiformis</name>
    <dbReference type="NCBI Taxonomy" id="28031"/>
    <lineage>
        <taxon>Bacteria</taxon>
        <taxon>Bacillati</taxon>
        <taxon>Bacillota</taxon>
        <taxon>Bacilli</taxon>
        <taxon>Bacillales</taxon>
        <taxon>Bacillaceae</taxon>
        <taxon>Lysinibacillus</taxon>
    </lineage>
</organism>
<dbReference type="Proteomes" id="UP000199410">
    <property type="component" value="Unassembled WGS sequence"/>
</dbReference>
<name>A0A1H9FFD4_9BACI</name>
<evidence type="ECO:0000313" key="6">
    <source>
        <dbReference type="EMBL" id="SEQ36636.1"/>
    </source>
</evidence>
<reference evidence="6 7" key="1">
    <citation type="submission" date="2016-10" db="EMBL/GenBank/DDBJ databases">
        <authorList>
            <person name="Varghese N."/>
            <person name="Submissions S."/>
        </authorList>
    </citation>
    <scope>NUCLEOTIDE SEQUENCE [LARGE SCALE GENOMIC DNA]</scope>
    <source>
        <strain evidence="6 7">TC-13</strain>
    </source>
</reference>
<keyword evidence="1" id="KW-0808">Transferase</keyword>
<dbReference type="GO" id="GO:0016301">
    <property type="term" value="F:kinase activity"/>
    <property type="evidence" value="ECO:0007669"/>
    <property type="project" value="UniProtKB-KW"/>
</dbReference>
<keyword evidence="3" id="KW-0902">Two-component regulatory system</keyword>
<evidence type="ECO:0000256" key="2">
    <source>
        <dbReference type="ARBA" id="ARBA00022777"/>
    </source>
</evidence>
<keyword evidence="2 6" id="KW-0418">Kinase</keyword>
<protein>
    <submittedName>
        <fullName evidence="6">Two-component system, NarL family, sensor histidine kinase ComP</fullName>
    </submittedName>
</protein>
<accession>A0A1H9FFD4</accession>
<feature type="domain" description="Histidine kinase/HSP90-like ATPase" evidence="5">
    <location>
        <begin position="677"/>
        <end position="765"/>
    </location>
</feature>
<dbReference type="Pfam" id="PF02518">
    <property type="entry name" value="HATPase_c"/>
    <property type="match status" value="1"/>
</dbReference>
<feature type="transmembrane region" description="Helical" evidence="4">
    <location>
        <begin position="186"/>
        <end position="207"/>
    </location>
</feature>
<keyword evidence="4" id="KW-1133">Transmembrane helix</keyword>
<evidence type="ECO:0000313" key="7">
    <source>
        <dbReference type="Proteomes" id="UP000199410"/>
    </source>
</evidence>
<evidence type="ECO:0000259" key="5">
    <source>
        <dbReference type="Pfam" id="PF02518"/>
    </source>
</evidence>
<proteinExistence type="predicted"/>
<dbReference type="SUPFAM" id="SSF55874">
    <property type="entry name" value="ATPase domain of HSP90 chaperone/DNA topoisomerase II/histidine kinase"/>
    <property type="match status" value="1"/>
</dbReference>